<protein>
    <submittedName>
        <fullName evidence="1">Uncharacterized protein</fullName>
    </submittedName>
</protein>
<accession>A0A366CW79</accession>
<evidence type="ECO:0000313" key="1">
    <source>
        <dbReference type="EMBL" id="RBO82092.1"/>
    </source>
</evidence>
<gene>
    <name evidence="1" type="ORF">DFR74_12547</name>
</gene>
<reference evidence="1 2" key="1">
    <citation type="submission" date="2018-06" db="EMBL/GenBank/DDBJ databases">
        <title>Genomic Encyclopedia of Type Strains, Phase IV (KMG-IV): sequencing the most valuable type-strain genomes for metagenomic binning, comparative biology and taxonomic classification.</title>
        <authorList>
            <person name="Goeker M."/>
        </authorList>
    </citation>
    <scope>NUCLEOTIDE SEQUENCE [LARGE SCALE GENOMIC DNA]</scope>
    <source>
        <strain evidence="1 2">DSM 44599</strain>
    </source>
</reference>
<dbReference type="Proteomes" id="UP000252586">
    <property type="component" value="Unassembled WGS sequence"/>
</dbReference>
<dbReference type="RefSeq" id="WP_067508000.1">
    <property type="nucleotide sequence ID" value="NZ_QNRE01000025.1"/>
</dbReference>
<comment type="caution">
    <text evidence="1">The sequence shown here is derived from an EMBL/GenBank/DDBJ whole genome shotgun (WGS) entry which is preliminary data.</text>
</comment>
<dbReference type="AlphaFoldDB" id="A0A366CW79"/>
<dbReference type="EMBL" id="QNRE01000025">
    <property type="protein sequence ID" value="RBO82092.1"/>
    <property type="molecule type" value="Genomic_DNA"/>
</dbReference>
<name>A0A366CW79_9NOCA</name>
<dbReference type="STRING" id="1210090.GCA_001613185_02459"/>
<sequence length="69" mass="7673">MTLDRTGDDIPDRCPYDCRRGWLTPDDADVMRACPIHRPRPAQADTSTGHISARAAEAIARADREDDHA</sequence>
<organism evidence="1 2">
    <name type="scientific">Nocardia puris</name>
    <dbReference type="NCBI Taxonomy" id="208602"/>
    <lineage>
        <taxon>Bacteria</taxon>
        <taxon>Bacillati</taxon>
        <taxon>Actinomycetota</taxon>
        <taxon>Actinomycetes</taxon>
        <taxon>Mycobacteriales</taxon>
        <taxon>Nocardiaceae</taxon>
        <taxon>Nocardia</taxon>
    </lineage>
</organism>
<proteinExistence type="predicted"/>
<evidence type="ECO:0000313" key="2">
    <source>
        <dbReference type="Proteomes" id="UP000252586"/>
    </source>
</evidence>
<keyword evidence="2" id="KW-1185">Reference proteome</keyword>
<dbReference type="OrthoDB" id="4576245at2"/>